<evidence type="ECO:0000256" key="3">
    <source>
        <dbReference type="ARBA" id="ARBA00004552"/>
    </source>
</evidence>
<dbReference type="GO" id="GO:0008360">
    <property type="term" value="P:regulation of cell shape"/>
    <property type="evidence" value="ECO:0007669"/>
    <property type="project" value="InterPro"/>
</dbReference>
<evidence type="ECO:0000256" key="1">
    <source>
        <dbReference type="ARBA" id="ARBA00004279"/>
    </source>
</evidence>
<evidence type="ECO:0000256" key="4">
    <source>
        <dbReference type="ARBA" id="ARBA00005756"/>
    </source>
</evidence>
<feature type="region of interest" description="Disordered" evidence="11">
    <location>
        <begin position="287"/>
        <end position="431"/>
    </location>
</feature>
<protein>
    <recommendedName>
        <fullName evidence="9">Palmdelphin</fullName>
    </recommendedName>
</protein>
<dbReference type="InterPro" id="IPR004965">
    <property type="entry name" value="Paralemmin"/>
</dbReference>
<feature type="coiled-coil region" evidence="10">
    <location>
        <begin position="112"/>
        <end position="146"/>
    </location>
</feature>
<accession>A0A9D3PG27</accession>
<dbReference type="EMBL" id="JAFDVH010000022">
    <property type="protein sequence ID" value="KAG7457176.1"/>
    <property type="molecule type" value="Genomic_DNA"/>
</dbReference>
<evidence type="ECO:0000256" key="11">
    <source>
        <dbReference type="SAM" id="MobiDB-lite"/>
    </source>
</evidence>
<dbReference type="AlphaFoldDB" id="A0A9D3PG27"/>
<keyword evidence="7 10" id="KW-0175">Coiled coil</keyword>
<dbReference type="GO" id="GO:0005737">
    <property type="term" value="C:cytoplasm"/>
    <property type="evidence" value="ECO:0007669"/>
    <property type="project" value="UniProtKB-SubCell"/>
</dbReference>
<keyword evidence="8" id="KW-0966">Cell projection</keyword>
<dbReference type="Proteomes" id="UP001046870">
    <property type="component" value="Chromosome 22"/>
</dbReference>
<dbReference type="GO" id="GO:0043197">
    <property type="term" value="C:dendritic spine"/>
    <property type="evidence" value="ECO:0007669"/>
    <property type="project" value="UniProtKB-SubCell"/>
</dbReference>
<dbReference type="GO" id="GO:0016020">
    <property type="term" value="C:membrane"/>
    <property type="evidence" value="ECO:0007669"/>
    <property type="project" value="InterPro"/>
</dbReference>
<keyword evidence="13" id="KW-1185">Reference proteome</keyword>
<feature type="compositionally biased region" description="Basic and acidic residues" evidence="11">
    <location>
        <begin position="287"/>
        <end position="299"/>
    </location>
</feature>
<proteinExistence type="inferred from homology"/>
<keyword evidence="5" id="KW-0963">Cytoplasm</keyword>
<dbReference type="PANTHER" id="PTHR46881:SF1">
    <property type="entry name" value="PALMDELPHIN"/>
    <property type="match status" value="1"/>
</dbReference>
<feature type="non-terminal residue" evidence="12">
    <location>
        <position position="1"/>
    </location>
</feature>
<dbReference type="PANTHER" id="PTHR46881">
    <property type="entry name" value="PALMDELPHIN"/>
    <property type="match status" value="1"/>
</dbReference>
<dbReference type="OrthoDB" id="9937247at2759"/>
<keyword evidence="6" id="KW-0770">Synapse</keyword>
<comment type="caution">
    <text evidence="12">The sequence shown here is derived from an EMBL/GenBank/DDBJ whole genome shotgun (WGS) entry which is preliminary data.</text>
</comment>
<feature type="compositionally biased region" description="Low complexity" evidence="11">
    <location>
        <begin position="346"/>
        <end position="357"/>
    </location>
</feature>
<feature type="coiled-coil region" evidence="10">
    <location>
        <begin position="39"/>
        <end position="86"/>
    </location>
</feature>
<name>A0A9D3PG27_MEGAT</name>
<evidence type="ECO:0000256" key="5">
    <source>
        <dbReference type="ARBA" id="ARBA00022490"/>
    </source>
</evidence>
<evidence type="ECO:0000256" key="8">
    <source>
        <dbReference type="ARBA" id="ARBA00023273"/>
    </source>
</evidence>
<evidence type="ECO:0000313" key="12">
    <source>
        <dbReference type="EMBL" id="KAG7457176.1"/>
    </source>
</evidence>
<dbReference type="Pfam" id="PF03285">
    <property type="entry name" value="Paralemmin"/>
    <property type="match status" value="2"/>
</dbReference>
<evidence type="ECO:0000256" key="7">
    <source>
        <dbReference type="ARBA" id="ARBA00023054"/>
    </source>
</evidence>
<organism evidence="12 13">
    <name type="scientific">Megalops atlanticus</name>
    <name type="common">Tarpon</name>
    <name type="synonym">Clupea gigantea</name>
    <dbReference type="NCBI Taxonomy" id="7932"/>
    <lineage>
        <taxon>Eukaryota</taxon>
        <taxon>Metazoa</taxon>
        <taxon>Chordata</taxon>
        <taxon>Craniata</taxon>
        <taxon>Vertebrata</taxon>
        <taxon>Euteleostomi</taxon>
        <taxon>Actinopterygii</taxon>
        <taxon>Neopterygii</taxon>
        <taxon>Teleostei</taxon>
        <taxon>Elopiformes</taxon>
        <taxon>Megalopidae</taxon>
        <taxon>Megalops</taxon>
    </lineage>
</organism>
<sequence length="494" mass="55366">PAVCATVSDQLSSSPLVCLPLLSQTPLSQAGVPSTSPAVRIVMEEAELLKERLQAITEKRRIQEDIARKRAEIDEEKLKLQYIKKKSLREQWLQDGVGTVSAQEREAQRQQAQDSQRQTRFLQSTIHRMEQEIQALERQEMMISTNEGFILKRLKAIEKSPEDIIKEAQYDTKKEQVQYIYSAIPDVPKSYNSAPKKQQSLELETNDQPKKALYAMEINVQKDMRTGESQVLSTAKITDRDFQQRGIKVFDDGRRSVYALGAEGRVLPNGVEELTPAEVEELLRKAADRKPRAGSERHNPALKTRMNAEGRVTQGPYGLQEPHQRAPLPMTPPELSYRQFQGETQPSFPSHVPHPFSGRQGERPVPDTSNRRYYFLNGSSDDPLGTAPQNSEEGRPASTDPRQRSRKSPAARPKSAKPSVLNALPANPDPGEPVTMIFMGYQRADDGAAEDQQGYEGAVRAELVVIGDEEENARDLRHRHGRAPFPHSSPAAAL</sequence>
<evidence type="ECO:0000256" key="2">
    <source>
        <dbReference type="ARBA" id="ARBA00004496"/>
    </source>
</evidence>
<evidence type="ECO:0000256" key="9">
    <source>
        <dbReference type="ARBA" id="ARBA00040857"/>
    </source>
</evidence>
<evidence type="ECO:0000256" key="10">
    <source>
        <dbReference type="SAM" id="Coils"/>
    </source>
</evidence>
<reference evidence="12" key="1">
    <citation type="submission" date="2021-01" db="EMBL/GenBank/DDBJ databases">
        <authorList>
            <person name="Zahm M."/>
            <person name="Roques C."/>
            <person name="Cabau C."/>
            <person name="Klopp C."/>
            <person name="Donnadieu C."/>
            <person name="Jouanno E."/>
            <person name="Lampietro C."/>
            <person name="Louis A."/>
            <person name="Herpin A."/>
            <person name="Echchiki A."/>
            <person name="Berthelot C."/>
            <person name="Parey E."/>
            <person name="Roest-Crollius H."/>
            <person name="Braasch I."/>
            <person name="Postlethwait J."/>
            <person name="Bobe J."/>
            <person name="Montfort J."/>
            <person name="Bouchez O."/>
            <person name="Begum T."/>
            <person name="Mejri S."/>
            <person name="Adams A."/>
            <person name="Chen W.-J."/>
            <person name="Guiguen Y."/>
        </authorList>
    </citation>
    <scope>NUCLEOTIDE SEQUENCE</scope>
    <source>
        <strain evidence="12">YG-15Mar2019-1</strain>
        <tissue evidence="12">Brain</tissue>
    </source>
</reference>
<comment type="subcellular location">
    <subcellularLocation>
        <location evidence="1">Cell projection</location>
        <location evidence="1">Dendrite</location>
    </subcellularLocation>
    <subcellularLocation>
        <location evidence="3">Cell projection</location>
        <location evidence="3">Dendritic spine</location>
    </subcellularLocation>
    <subcellularLocation>
        <location evidence="2">Cytoplasm</location>
    </subcellularLocation>
</comment>
<comment type="similarity">
    <text evidence="4">Belongs to the paralemmin family.</text>
</comment>
<gene>
    <name evidence="12" type="ORF">MATL_G00243760</name>
</gene>
<evidence type="ECO:0000256" key="6">
    <source>
        <dbReference type="ARBA" id="ARBA00023018"/>
    </source>
</evidence>
<evidence type="ECO:0000313" key="13">
    <source>
        <dbReference type="Proteomes" id="UP001046870"/>
    </source>
</evidence>